<dbReference type="CDD" id="cd04647">
    <property type="entry name" value="LbH_MAT_like"/>
    <property type="match status" value="1"/>
</dbReference>
<accession>A0A3R6GRD1</accession>
<proteinExistence type="inferred from homology"/>
<dbReference type="RefSeq" id="WP_122291063.1">
    <property type="nucleotide sequence ID" value="NZ_BAABZJ010000001.1"/>
</dbReference>
<dbReference type="Gene3D" id="2.160.10.10">
    <property type="entry name" value="Hexapeptide repeat proteins"/>
    <property type="match status" value="1"/>
</dbReference>
<comment type="similarity">
    <text evidence="1">Belongs to the transferase hexapeptide repeat family.</text>
</comment>
<evidence type="ECO:0000256" key="1">
    <source>
        <dbReference type="ARBA" id="ARBA00007274"/>
    </source>
</evidence>
<dbReference type="InterPro" id="IPR011004">
    <property type="entry name" value="Trimer_LpxA-like_sf"/>
</dbReference>
<dbReference type="InterPro" id="IPR001451">
    <property type="entry name" value="Hexapep"/>
</dbReference>
<comment type="caution">
    <text evidence="2">The sequence shown here is derived from an EMBL/GenBank/DDBJ whole genome shotgun (WGS) entry which is preliminary data.</text>
</comment>
<evidence type="ECO:0000313" key="3">
    <source>
        <dbReference type="Proteomes" id="UP000283732"/>
    </source>
</evidence>
<dbReference type="InterPro" id="IPR050179">
    <property type="entry name" value="Trans_hexapeptide_repeat"/>
</dbReference>
<protein>
    <recommendedName>
        <fullName evidence="4">Acyltransferase</fullName>
    </recommendedName>
</protein>
<dbReference type="AlphaFoldDB" id="A0A3R6GRD1"/>
<name>A0A3R6GRD1_9BACT</name>
<dbReference type="Pfam" id="PF14602">
    <property type="entry name" value="Hexapep_2"/>
    <property type="match status" value="1"/>
</dbReference>
<gene>
    <name evidence="2" type="ORF">DW191_07110</name>
</gene>
<dbReference type="Proteomes" id="UP000283732">
    <property type="component" value="Unassembled WGS sequence"/>
</dbReference>
<reference evidence="2 3" key="1">
    <citation type="submission" date="2018-08" db="EMBL/GenBank/DDBJ databases">
        <title>A genome reference for cultivated species of the human gut microbiota.</title>
        <authorList>
            <person name="Zou Y."/>
            <person name="Xue W."/>
            <person name="Luo G."/>
        </authorList>
    </citation>
    <scope>NUCLEOTIDE SEQUENCE [LARGE SCALE GENOMIC DNA]</scope>
    <source>
        <strain evidence="2 3">AM16-50</strain>
    </source>
</reference>
<evidence type="ECO:0000313" key="2">
    <source>
        <dbReference type="EMBL" id="RHH78441.1"/>
    </source>
</evidence>
<dbReference type="PANTHER" id="PTHR43300">
    <property type="entry name" value="ACETYLTRANSFERASE"/>
    <property type="match status" value="1"/>
</dbReference>
<evidence type="ECO:0008006" key="4">
    <source>
        <dbReference type="Google" id="ProtNLM"/>
    </source>
</evidence>
<dbReference type="EMBL" id="QRKC01000002">
    <property type="protein sequence ID" value="RHH78441.1"/>
    <property type="molecule type" value="Genomic_DNA"/>
</dbReference>
<dbReference type="SUPFAM" id="SSF51161">
    <property type="entry name" value="Trimeric LpxA-like enzymes"/>
    <property type="match status" value="1"/>
</dbReference>
<sequence>MAISPAKIHLFNLFVKICPPSRCNGLKVRLLRWAGVKVGEGVSIFSPKILGQFDFTIGDNCWIGHEALIFGAAGSKIEMKPYSKISSRAIVVTGDHDYGIQYDNIAGPGRCADITIGKGACVGAQAMVCPGKTIGEKAHVAAYSVVTHDVPPFVRVAGVPAKIIKEFK</sequence>
<dbReference type="PANTHER" id="PTHR43300:SF11">
    <property type="entry name" value="ACETYLTRANSFERASE RV3034C-RELATED"/>
    <property type="match status" value="1"/>
</dbReference>
<organism evidence="2 3">
    <name type="scientific">Parabacteroides merdae</name>
    <dbReference type="NCBI Taxonomy" id="46503"/>
    <lineage>
        <taxon>Bacteria</taxon>
        <taxon>Pseudomonadati</taxon>
        <taxon>Bacteroidota</taxon>
        <taxon>Bacteroidia</taxon>
        <taxon>Bacteroidales</taxon>
        <taxon>Tannerellaceae</taxon>
        <taxon>Parabacteroides</taxon>
    </lineage>
</organism>